<comment type="caution">
    <text evidence="2">The sequence shown here is derived from an EMBL/GenBank/DDBJ whole genome shotgun (WGS) entry which is preliminary data.</text>
</comment>
<gene>
    <name evidence="2" type="ORF">CWS20_09870</name>
</gene>
<dbReference type="Pfam" id="PF00561">
    <property type="entry name" value="Abhydrolase_1"/>
    <property type="match status" value="1"/>
</dbReference>
<dbReference type="EMBL" id="PISD01000019">
    <property type="protein sequence ID" value="PKG29065.1"/>
    <property type="molecule type" value="Genomic_DNA"/>
</dbReference>
<accession>A0A2N0ZHR9</accession>
<dbReference type="SUPFAM" id="SSF53474">
    <property type="entry name" value="alpha/beta-Hydrolases"/>
    <property type="match status" value="1"/>
</dbReference>
<dbReference type="Gene3D" id="3.40.50.1820">
    <property type="entry name" value="alpha/beta hydrolase"/>
    <property type="match status" value="1"/>
</dbReference>
<feature type="domain" description="AB hydrolase-1" evidence="1">
    <location>
        <begin position="13"/>
        <end position="200"/>
    </location>
</feature>
<evidence type="ECO:0000259" key="1">
    <source>
        <dbReference type="Pfam" id="PF00561"/>
    </source>
</evidence>
<sequence>MILHTEINGNGQPIVLIHSGGMTGETEYIEQSQYFEKRNYMVIRPDLRGHGQSVGSLQNYHTKLAEDLKETLDSLHIDKCHIAGVSLGGQAALLYAKKYPDRVKSLTFSGIFPVQPDNWAEILTEDARRFEESLFSNKEAVSYLNQIHGDNDWISLLRSFHETGDVKEIQLPTMCIAGGDVDREFEAALKYKEFNQRINMAIIPFAGHLVHRDQPQIYSSTLEAFLKQVES</sequence>
<proteinExistence type="predicted"/>
<dbReference type="AlphaFoldDB" id="A0A2N0ZHR9"/>
<dbReference type="RefSeq" id="WP_066198816.1">
    <property type="nucleotide sequence ID" value="NZ_JARMMB010000010.1"/>
</dbReference>
<protein>
    <submittedName>
        <fullName evidence="2">Alpha/beta hydrolase</fullName>
    </submittedName>
</protein>
<keyword evidence="2" id="KW-0378">Hydrolase</keyword>
<dbReference type="GO" id="GO:0047372">
    <property type="term" value="F:monoacylglycerol lipase activity"/>
    <property type="evidence" value="ECO:0007669"/>
    <property type="project" value="TreeGrafter"/>
</dbReference>
<organism evidence="2 3">
    <name type="scientific">Cytobacillus horneckiae</name>
    <dbReference type="NCBI Taxonomy" id="549687"/>
    <lineage>
        <taxon>Bacteria</taxon>
        <taxon>Bacillati</taxon>
        <taxon>Bacillota</taxon>
        <taxon>Bacilli</taxon>
        <taxon>Bacillales</taxon>
        <taxon>Bacillaceae</taxon>
        <taxon>Cytobacillus</taxon>
    </lineage>
</organism>
<dbReference type="GO" id="GO:0016020">
    <property type="term" value="C:membrane"/>
    <property type="evidence" value="ECO:0007669"/>
    <property type="project" value="TreeGrafter"/>
</dbReference>
<dbReference type="Proteomes" id="UP000233343">
    <property type="component" value="Unassembled WGS sequence"/>
</dbReference>
<evidence type="ECO:0000313" key="2">
    <source>
        <dbReference type="EMBL" id="PKG29065.1"/>
    </source>
</evidence>
<reference evidence="2 3" key="1">
    <citation type="journal article" date="2010" name="Int. J. Syst. Evol. Microbiol.">
        <title>Bacillus horneckiae sp. nov., isolated from a spacecraft-assembly clean room.</title>
        <authorList>
            <person name="Vaishampayan P."/>
            <person name="Probst A."/>
            <person name="Krishnamurthi S."/>
            <person name="Ghosh S."/>
            <person name="Osman S."/>
            <person name="McDowall A."/>
            <person name="Ruckmani A."/>
            <person name="Mayilraj S."/>
            <person name="Venkateswaran K."/>
        </authorList>
    </citation>
    <scope>NUCLEOTIDE SEQUENCE [LARGE SCALE GENOMIC DNA]</scope>
    <source>
        <strain evidence="3">1PO1SC</strain>
    </source>
</reference>
<dbReference type="PRINTS" id="PR00111">
    <property type="entry name" value="ABHYDROLASE"/>
</dbReference>
<dbReference type="InterPro" id="IPR050266">
    <property type="entry name" value="AB_hydrolase_sf"/>
</dbReference>
<dbReference type="PANTHER" id="PTHR43798:SF33">
    <property type="entry name" value="HYDROLASE, PUTATIVE (AFU_ORTHOLOGUE AFUA_2G14860)-RELATED"/>
    <property type="match status" value="1"/>
</dbReference>
<evidence type="ECO:0000313" key="3">
    <source>
        <dbReference type="Proteomes" id="UP000233343"/>
    </source>
</evidence>
<dbReference type="GO" id="GO:0046464">
    <property type="term" value="P:acylglycerol catabolic process"/>
    <property type="evidence" value="ECO:0007669"/>
    <property type="project" value="TreeGrafter"/>
</dbReference>
<dbReference type="InterPro" id="IPR000073">
    <property type="entry name" value="AB_hydrolase_1"/>
</dbReference>
<dbReference type="InterPro" id="IPR029058">
    <property type="entry name" value="AB_hydrolase_fold"/>
</dbReference>
<dbReference type="PANTHER" id="PTHR43798">
    <property type="entry name" value="MONOACYLGLYCEROL LIPASE"/>
    <property type="match status" value="1"/>
</dbReference>
<keyword evidence="3" id="KW-1185">Reference proteome</keyword>
<name>A0A2N0ZHR9_9BACI</name>